<name>A0AAX4KYF8_9CREN</name>
<dbReference type="Gene3D" id="3.30.9.10">
    <property type="entry name" value="D-Amino Acid Oxidase, subunit A, domain 2"/>
    <property type="match status" value="1"/>
</dbReference>
<reference evidence="3 4" key="1">
    <citation type="submission" date="2024-02" db="EMBL/GenBank/DDBJ databases">
        <title>STSV induces naive adaptation in Sulfolobus.</title>
        <authorList>
            <person name="Xiang X."/>
            <person name="Song M."/>
        </authorList>
    </citation>
    <scope>NUCLEOTIDE SEQUENCE [LARGE SCALE GENOMIC DNA]</scope>
    <source>
        <strain evidence="3 4">RT2</strain>
    </source>
</reference>
<dbReference type="PANTHER" id="PTHR13847:SF287">
    <property type="entry name" value="FAD-DEPENDENT OXIDOREDUCTASE DOMAIN-CONTAINING PROTEIN 1"/>
    <property type="match status" value="1"/>
</dbReference>
<evidence type="ECO:0000313" key="3">
    <source>
        <dbReference type="EMBL" id="WWQ59924.1"/>
    </source>
</evidence>
<dbReference type="SUPFAM" id="SSF51905">
    <property type="entry name" value="FAD/NAD(P)-binding domain"/>
    <property type="match status" value="1"/>
</dbReference>
<evidence type="ECO:0000259" key="2">
    <source>
        <dbReference type="Pfam" id="PF01266"/>
    </source>
</evidence>
<dbReference type="EMBL" id="CP146016">
    <property type="protein sequence ID" value="WWQ59924.1"/>
    <property type="molecule type" value="Genomic_DNA"/>
</dbReference>
<dbReference type="GO" id="GO:0016491">
    <property type="term" value="F:oxidoreductase activity"/>
    <property type="evidence" value="ECO:0007669"/>
    <property type="project" value="UniProtKB-KW"/>
</dbReference>
<evidence type="ECO:0000256" key="1">
    <source>
        <dbReference type="ARBA" id="ARBA00023002"/>
    </source>
</evidence>
<protein>
    <submittedName>
        <fullName evidence="3">FAD-binding oxidoreductase</fullName>
        <ecNumber evidence="3">1.-.-.-</ecNumber>
    </submittedName>
</protein>
<dbReference type="PANTHER" id="PTHR13847">
    <property type="entry name" value="SARCOSINE DEHYDROGENASE-RELATED"/>
    <property type="match status" value="1"/>
</dbReference>
<dbReference type="Gene3D" id="3.50.50.60">
    <property type="entry name" value="FAD/NAD(P)-binding domain"/>
    <property type="match status" value="1"/>
</dbReference>
<dbReference type="Proteomes" id="UP001432202">
    <property type="component" value="Chromosome"/>
</dbReference>
<dbReference type="InterPro" id="IPR006076">
    <property type="entry name" value="FAD-dep_OxRdtase"/>
</dbReference>
<keyword evidence="1 3" id="KW-0560">Oxidoreductase</keyword>
<gene>
    <name evidence="3" type="ORF">V6M85_10695</name>
</gene>
<dbReference type="GO" id="GO:0005737">
    <property type="term" value="C:cytoplasm"/>
    <property type="evidence" value="ECO:0007669"/>
    <property type="project" value="TreeGrafter"/>
</dbReference>
<dbReference type="RefSeq" id="WP_338599805.1">
    <property type="nucleotide sequence ID" value="NZ_CP146016.1"/>
</dbReference>
<dbReference type="EC" id="1.-.-.-" evidence="3"/>
<keyword evidence="4" id="KW-1185">Reference proteome</keyword>
<dbReference type="AlphaFoldDB" id="A0AAX4KYF8"/>
<organism evidence="3 4">
    <name type="scientific">Sulfolobus tengchongensis</name>
    <dbReference type="NCBI Taxonomy" id="207809"/>
    <lineage>
        <taxon>Archaea</taxon>
        <taxon>Thermoproteota</taxon>
        <taxon>Thermoprotei</taxon>
        <taxon>Sulfolobales</taxon>
        <taxon>Sulfolobaceae</taxon>
        <taxon>Sulfolobus</taxon>
    </lineage>
</organism>
<feature type="domain" description="FAD dependent oxidoreductase" evidence="2">
    <location>
        <begin position="2"/>
        <end position="341"/>
    </location>
</feature>
<accession>A0AAX4KYF8</accession>
<sequence length="371" mass="42737">MIIIIGAGSHGLSLAYHLIKKGYTKNDIALVEWKRIGYGSSSRNASRYRYHFNSKENVEYALEAIKYLKKQAKELEYNTMLMRTGYLWLIDGEQEYKLFRKLDSFWRSYNIGGKFIDCEKYSYLKFDGNCYLAPQDGAFHHDYILYSYYYSIKDKVSIIYDKAVSLISSRNRVEGVKLSSGKELQGDKIVITAGAWSNEIMSSIGLNVPIFPEKKEIYITEPLRYFIEPLIINSKLQIYFSQTLKGEIIGGIEDKREYKFEEFTISINTIIKFLKTIKNLVKGIDGIGILRGWSGYYEMTPDSSHVMGYSDDWPEGLFIDAGYSGHGMMFAPYSGKIMADLIADSYKSKFIDIFSPSRFNMNRLINETLVI</sequence>
<dbReference type="GeneID" id="89337242"/>
<proteinExistence type="predicted"/>
<evidence type="ECO:0000313" key="4">
    <source>
        <dbReference type="Proteomes" id="UP001432202"/>
    </source>
</evidence>
<dbReference type="InterPro" id="IPR036188">
    <property type="entry name" value="FAD/NAD-bd_sf"/>
</dbReference>
<dbReference type="Pfam" id="PF01266">
    <property type="entry name" value="DAO"/>
    <property type="match status" value="1"/>
</dbReference>